<sequence length="159" mass="17550">MSFNSSTQVQATITSTGTSGSDSTMFKSPNGTLDGNGYISVIEYWNNRLVGSGVYGFRCISRCGLTTGSASNQFNRSRTVVFNNHGVTFYQRTTVQTSTSRESTTQLIDFCSADLLDFDIIARSNQLLFKWDANATSNQWIYRSNSDNNGIQTGVCRKL</sequence>
<dbReference type="AlphaFoldDB" id="A0A814Z767"/>
<dbReference type="EMBL" id="CAJNOR010002047">
    <property type="protein sequence ID" value="CAF1239753.1"/>
    <property type="molecule type" value="Genomic_DNA"/>
</dbReference>
<evidence type="ECO:0000313" key="2">
    <source>
        <dbReference type="Proteomes" id="UP000663828"/>
    </source>
</evidence>
<name>A0A814Z767_ADIRI</name>
<gene>
    <name evidence="1" type="ORF">XAT740_LOCUS25674</name>
</gene>
<evidence type="ECO:0000313" key="1">
    <source>
        <dbReference type="EMBL" id="CAF1239753.1"/>
    </source>
</evidence>
<accession>A0A814Z767</accession>
<dbReference type="Proteomes" id="UP000663828">
    <property type="component" value="Unassembled WGS sequence"/>
</dbReference>
<organism evidence="1 2">
    <name type="scientific">Adineta ricciae</name>
    <name type="common">Rotifer</name>
    <dbReference type="NCBI Taxonomy" id="249248"/>
    <lineage>
        <taxon>Eukaryota</taxon>
        <taxon>Metazoa</taxon>
        <taxon>Spiralia</taxon>
        <taxon>Gnathifera</taxon>
        <taxon>Rotifera</taxon>
        <taxon>Eurotatoria</taxon>
        <taxon>Bdelloidea</taxon>
        <taxon>Adinetida</taxon>
        <taxon>Adinetidae</taxon>
        <taxon>Adineta</taxon>
    </lineage>
</organism>
<keyword evidence="2" id="KW-1185">Reference proteome</keyword>
<comment type="caution">
    <text evidence="1">The sequence shown here is derived from an EMBL/GenBank/DDBJ whole genome shotgun (WGS) entry which is preliminary data.</text>
</comment>
<protein>
    <submittedName>
        <fullName evidence="1">Uncharacterized protein</fullName>
    </submittedName>
</protein>
<reference evidence="1" key="1">
    <citation type="submission" date="2021-02" db="EMBL/GenBank/DDBJ databases">
        <authorList>
            <person name="Nowell W R."/>
        </authorList>
    </citation>
    <scope>NUCLEOTIDE SEQUENCE</scope>
</reference>
<proteinExistence type="predicted"/>